<organism evidence="8 9">
    <name type="scientific">Brachionus plicatilis</name>
    <name type="common">Marine rotifer</name>
    <name type="synonym">Brachionus muelleri</name>
    <dbReference type="NCBI Taxonomy" id="10195"/>
    <lineage>
        <taxon>Eukaryota</taxon>
        <taxon>Metazoa</taxon>
        <taxon>Spiralia</taxon>
        <taxon>Gnathifera</taxon>
        <taxon>Rotifera</taxon>
        <taxon>Eurotatoria</taxon>
        <taxon>Monogononta</taxon>
        <taxon>Pseudotrocha</taxon>
        <taxon>Ploima</taxon>
        <taxon>Brachionidae</taxon>
        <taxon>Brachionus</taxon>
    </lineage>
</organism>
<keyword evidence="2" id="KW-0732">Signal</keyword>
<dbReference type="STRING" id="10195.A0A3M7SCC9"/>
<feature type="region of interest" description="Disordered" evidence="6">
    <location>
        <begin position="108"/>
        <end position="154"/>
    </location>
</feature>
<feature type="domain" description="Chitin-binding type-2" evidence="7">
    <location>
        <begin position="219"/>
        <end position="279"/>
    </location>
</feature>
<dbReference type="GO" id="GO:0005576">
    <property type="term" value="C:extracellular region"/>
    <property type="evidence" value="ECO:0007669"/>
    <property type="project" value="InterPro"/>
</dbReference>
<evidence type="ECO:0000256" key="1">
    <source>
        <dbReference type="ARBA" id="ARBA00022669"/>
    </source>
</evidence>
<dbReference type="SUPFAM" id="SSF57625">
    <property type="entry name" value="Invertebrate chitin-binding proteins"/>
    <property type="match status" value="3"/>
</dbReference>
<proteinExistence type="predicted"/>
<dbReference type="InterPro" id="IPR036508">
    <property type="entry name" value="Chitin-bd_dom_sf"/>
</dbReference>
<dbReference type="PANTHER" id="PTHR23301">
    <property type="entry name" value="CHITIN BINDING PERITROPHIN-A"/>
    <property type="match status" value="1"/>
</dbReference>
<keyword evidence="4" id="KW-1015">Disulfide bond</keyword>
<evidence type="ECO:0000256" key="6">
    <source>
        <dbReference type="SAM" id="MobiDB-lite"/>
    </source>
</evidence>
<feature type="compositionally biased region" description="Low complexity" evidence="6">
    <location>
        <begin position="121"/>
        <end position="130"/>
    </location>
</feature>
<dbReference type="Proteomes" id="UP000276133">
    <property type="component" value="Unassembled WGS sequence"/>
</dbReference>
<evidence type="ECO:0000313" key="8">
    <source>
        <dbReference type="EMBL" id="RNA33198.1"/>
    </source>
</evidence>
<dbReference type="EMBL" id="REGN01001668">
    <property type="protein sequence ID" value="RNA33198.1"/>
    <property type="molecule type" value="Genomic_DNA"/>
</dbReference>
<feature type="compositionally biased region" description="Basic and acidic residues" evidence="6">
    <location>
        <begin position="108"/>
        <end position="120"/>
    </location>
</feature>
<dbReference type="OrthoDB" id="6020543at2759"/>
<protein>
    <submittedName>
        <fullName evidence="8">Chitin binding peritrophin</fullName>
    </submittedName>
</protein>
<feature type="compositionally biased region" description="Basic and acidic residues" evidence="6">
    <location>
        <begin position="131"/>
        <end position="154"/>
    </location>
</feature>
<keyword evidence="3" id="KW-0677">Repeat</keyword>
<dbReference type="PROSITE" id="PS50940">
    <property type="entry name" value="CHIT_BIND_II"/>
    <property type="match status" value="3"/>
</dbReference>
<comment type="caution">
    <text evidence="8">The sequence shown here is derived from an EMBL/GenBank/DDBJ whole genome shotgun (WGS) entry which is preliminary data.</text>
</comment>
<evidence type="ECO:0000256" key="4">
    <source>
        <dbReference type="ARBA" id="ARBA00023157"/>
    </source>
</evidence>
<evidence type="ECO:0000256" key="3">
    <source>
        <dbReference type="ARBA" id="ARBA00022737"/>
    </source>
</evidence>
<accession>A0A3M7SCC9</accession>
<reference evidence="8 9" key="1">
    <citation type="journal article" date="2018" name="Sci. Rep.">
        <title>Genomic signatures of local adaptation to the degree of environmental predictability in rotifers.</title>
        <authorList>
            <person name="Franch-Gras L."/>
            <person name="Hahn C."/>
            <person name="Garcia-Roger E.M."/>
            <person name="Carmona M.J."/>
            <person name="Serra M."/>
            <person name="Gomez A."/>
        </authorList>
    </citation>
    <scope>NUCLEOTIDE SEQUENCE [LARGE SCALE GENOMIC DNA]</scope>
    <source>
        <strain evidence="8">HYR1</strain>
    </source>
</reference>
<evidence type="ECO:0000256" key="2">
    <source>
        <dbReference type="ARBA" id="ARBA00022729"/>
    </source>
</evidence>
<dbReference type="PANTHER" id="PTHR23301:SF0">
    <property type="entry name" value="CHITIN-BINDING TYPE-2 DOMAIN-CONTAINING PROTEIN-RELATED"/>
    <property type="match status" value="1"/>
</dbReference>
<keyword evidence="1" id="KW-0147">Chitin-binding</keyword>
<keyword evidence="5" id="KW-0325">Glycoprotein</keyword>
<evidence type="ECO:0000256" key="5">
    <source>
        <dbReference type="ARBA" id="ARBA00023180"/>
    </source>
</evidence>
<dbReference type="SMART" id="SM00494">
    <property type="entry name" value="ChtBD2"/>
    <property type="match status" value="3"/>
</dbReference>
<sequence>IIYYFQKDKNLAKMRYNSFAFLLVCLSCHAVLSLAFESTRLKERVKMRQKREAFVCPGDGKWPDDDDCGKYHNCQGSSETSGWCGPGMSFDTDNQRCEMALAINCKDGDRPDWKPPDNWKGKTQSTTTTTKKSEIKDKNEDKPGSASTKESDGIKEGDKCGFRGFVTNKEDCQGYFYCKDNEVKKEQCPDKKLFDEETKSCKEFKDVYCGERPVNDKDKDQCRSRPNGVYPNIENGCADFYQCANSRKVKSGDCPNGLKFNMMTLRCDRAANIPAPCGTKIVSNRAHKTNFNFTILLGFVTFILSKLK</sequence>
<evidence type="ECO:0000313" key="9">
    <source>
        <dbReference type="Proteomes" id="UP000276133"/>
    </source>
</evidence>
<feature type="domain" description="Chitin-binding type-2" evidence="7">
    <location>
        <begin position="157"/>
        <end position="211"/>
    </location>
</feature>
<dbReference type="Gene3D" id="2.170.140.10">
    <property type="entry name" value="Chitin binding domain"/>
    <property type="match status" value="3"/>
</dbReference>
<dbReference type="InterPro" id="IPR002557">
    <property type="entry name" value="Chitin-bd_dom"/>
</dbReference>
<gene>
    <name evidence="8" type="ORF">BpHYR1_037584</name>
</gene>
<name>A0A3M7SCC9_BRAPC</name>
<dbReference type="AlphaFoldDB" id="A0A3M7SCC9"/>
<feature type="non-terminal residue" evidence="8">
    <location>
        <position position="1"/>
    </location>
</feature>
<dbReference type="InterPro" id="IPR051940">
    <property type="entry name" value="Chitin_bind-dev_reg"/>
</dbReference>
<evidence type="ECO:0000259" key="7">
    <source>
        <dbReference type="PROSITE" id="PS50940"/>
    </source>
</evidence>
<dbReference type="GO" id="GO:0008061">
    <property type="term" value="F:chitin binding"/>
    <property type="evidence" value="ECO:0007669"/>
    <property type="project" value="UniProtKB-KW"/>
</dbReference>
<keyword evidence="9" id="KW-1185">Reference proteome</keyword>
<feature type="domain" description="Chitin-binding type-2" evidence="7">
    <location>
        <begin position="53"/>
        <end position="107"/>
    </location>
</feature>
<dbReference type="Pfam" id="PF01607">
    <property type="entry name" value="CBM_14"/>
    <property type="match status" value="3"/>
</dbReference>